<proteinExistence type="predicted"/>
<comment type="caution">
    <text evidence="2">The sequence shown here is derived from an EMBL/GenBank/DDBJ whole genome shotgun (WGS) entry which is preliminary data.</text>
</comment>
<evidence type="ECO:0000313" key="3">
    <source>
        <dbReference type="Proteomes" id="UP000613177"/>
    </source>
</evidence>
<dbReference type="SUPFAM" id="SSF81383">
    <property type="entry name" value="F-box domain"/>
    <property type="match status" value="1"/>
</dbReference>
<dbReference type="PROSITE" id="PS50181">
    <property type="entry name" value="FBOX"/>
    <property type="match status" value="1"/>
</dbReference>
<dbReference type="Gene3D" id="3.80.10.10">
    <property type="entry name" value="Ribonuclease Inhibitor"/>
    <property type="match status" value="1"/>
</dbReference>
<dbReference type="Pfam" id="PF12937">
    <property type="entry name" value="F-box-like"/>
    <property type="match status" value="1"/>
</dbReference>
<name>A0A8H7VZS2_9FUNG</name>
<sequence length="575" mass="66697">MNYFPNEVLAVIFSYLSPNDLVKCQLANNNWNKYSLQSLYSKVTVNSYFKVLRYVNAISSSPQRAKYLKSIDVGSMFASYEDINFWGSCNLIEALINYCPNITKIIAKNTCSQFWSRMHSAAKRNTFANLQVLPAPSVNTLDCYILCALLYKKTLTSLTLTDRRTPSESNSTVDSKSYQIILSRIDEFCNLTHLHFGLYDNQQLDYFDTVIESCKSIQSLTFHLVISTLPTKTLTPNVILPRPEIHTLVCDWGFINQDYQLEYIIKKFPSLQSFIVPLGPYNVNGFNNSVSAEAMVKLLQYTLTIPNFRLEFALQKHNVMNIWIELMRTTGFGTNICIDYKYLEGNSNGLVINFENDLATFYFSPIEDFFYPSHIDFISKIGRRVQSIDIKNNTNERHLYQILESCHSLQTFTCHKPIDMKLPEFINFQHKNLKAVTMSIHGSDVSFDYLTRLSLNLPNLELLFLIDQKTFRLNSTRNIRMTMTNTRLNMLSWSGESSSGIVHDRIRCYIRTNTALGERFYTGSKKGMFKITEQYYTQSFGKLYFDITCHKLDKFKLTIRDLSRAEKEKTYIWTF</sequence>
<gene>
    <name evidence="2" type="ORF">INT48_004136</name>
</gene>
<organism evidence="2 3">
    <name type="scientific">Thamnidium elegans</name>
    <dbReference type="NCBI Taxonomy" id="101142"/>
    <lineage>
        <taxon>Eukaryota</taxon>
        <taxon>Fungi</taxon>
        <taxon>Fungi incertae sedis</taxon>
        <taxon>Mucoromycota</taxon>
        <taxon>Mucoromycotina</taxon>
        <taxon>Mucoromycetes</taxon>
        <taxon>Mucorales</taxon>
        <taxon>Mucorineae</taxon>
        <taxon>Mucoraceae</taxon>
        <taxon>Thamnidium</taxon>
    </lineage>
</organism>
<accession>A0A8H7VZS2</accession>
<dbReference type="EMBL" id="JAEPRE010000047">
    <property type="protein sequence ID" value="KAG2234698.1"/>
    <property type="molecule type" value="Genomic_DNA"/>
</dbReference>
<dbReference type="InterPro" id="IPR001810">
    <property type="entry name" value="F-box_dom"/>
</dbReference>
<protein>
    <recommendedName>
        <fullName evidence="1">F-box domain-containing protein</fullName>
    </recommendedName>
</protein>
<evidence type="ECO:0000259" key="1">
    <source>
        <dbReference type="PROSITE" id="PS50181"/>
    </source>
</evidence>
<dbReference type="InterPro" id="IPR036047">
    <property type="entry name" value="F-box-like_dom_sf"/>
</dbReference>
<reference evidence="2" key="1">
    <citation type="submission" date="2021-01" db="EMBL/GenBank/DDBJ databases">
        <title>Metabolic potential, ecology and presence of endohyphal bacteria is reflected in genomic diversity of Mucoromycotina.</title>
        <authorList>
            <person name="Muszewska A."/>
            <person name="Okrasinska A."/>
            <person name="Steczkiewicz K."/>
            <person name="Drgas O."/>
            <person name="Orlowska M."/>
            <person name="Perlinska-Lenart U."/>
            <person name="Aleksandrzak-Piekarczyk T."/>
            <person name="Szatraj K."/>
            <person name="Zielenkiewicz U."/>
            <person name="Pilsyk S."/>
            <person name="Malc E."/>
            <person name="Mieczkowski P."/>
            <person name="Kruszewska J.S."/>
            <person name="Biernat P."/>
            <person name="Pawlowska J."/>
        </authorList>
    </citation>
    <scope>NUCLEOTIDE SEQUENCE</scope>
    <source>
        <strain evidence="2">WA0000018081</strain>
    </source>
</reference>
<keyword evidence="3" id="KW-1185">Reference proteome</keyword>
<dbReference type="InterPro" id="IPR032675">
    <property type="entry name" value="LRR_dom_sf"/>
</dbReference>
<dbReference type="AlphaFoldDB" id="A0A8H7VZS2"/>
<evidence type="ECO:0000313" key="2">
    <source>
        <dbReference type="EMBL" id="KAG2234698.1"/>
    </source>
</evidence>
<dbReference type="Proteomes" id="UP000613177">
    <property type="component" value="Unassembled WGS sequence"/>
</dbReference>
<feature type="domain" description="F-box" evidence="1">
    <location>
        <begin position="1"/>
        <end position="52"/>
    </location>
</feature>